<dbReference type="EMBL" id="MLJW01000541">
    <property type="protein sequence ID" value="OIQ85475.1"/>
    <property type="molecule type" value="Genomic_DNA"/>
</dbReference>
<dbReference type="SUPFAM" id="SSF56784">
    <property type="entry name" value="HAD-like"/>
    <property type="match status" value="1"/>
</dbReference>
<dbReference type="EC" id="3.1.3.5" evidence="4"/>
<evidence type="ECO:0000313" key="4">
    <source>
        <dbReference type="EMBL" id="OIQ85475.1"/>
    </source>
</evidence>
<gene>
    <name evidence="4" type="primary">yjjG_2</name>
    <name evidence="4" type="ORF">GALL_326780</name>
</gene>
<dbReference type="PANTHER" id="PTHR46470">
    <property type="entry name" value="N-ACYLNEURAMINATE-9-PHOSPHATASE"/>
    <property type="match status" value="1"/>
</dbReference>
<keyword evidence="2 4" id="KW-0378">Hydrolase</keyword>
<dbReference type="Pfam" id="PF00702">
    <property type="entry name" value="Hydrolase"/>
    <property type="match status" value="1"/>
</dbReference>
<dbReference type="GO" id="GO:0008253">
    <property type="term" value="F:5'-nucleotidase activity"/>
    <property type="evidence" value="ECO:0007669"/>
    <property type="project" value="UniProtKB-EC"/>
</dbReference>
<sequence length="258" mass="27668">MTTTGPDGSTSVDGVLFDIDDTLVDTRSAFRGALAAVARVYLPTLAEAGADQMLAVWRADVNGHYRAYTRGDVGYQEQRQARANELHRQFGGPVLDDDRYAEWSVVFERGFQDAWEAHEDALATVTVLLAAGLLVGALSNASVAYQTLKLERVGLHDHVPMLVGVDTLGFGKPDERVFLEACRRLGTEPGRTAYVGDELDIDARAALTAGLRGIWLDRPGSRRGGPLVEDVEIAHAAGVPVIASLGELPSLLGLHPPA</sequence>
<dbReference type="SFLD" id="SFLDG01129">
    <property type="entry name" value="C1.5:_HAD__Beta-PGM__Phosphata"/>
    <property type="match status" value="1"/>
</dbReference>
<dbReference type="InterPro" id="IPR036412">
    <property type="entry name" value="HAD-like_sf"/>
</dbReference>
<dbReference type="NCBIfam" id="TIGR01549">
    <property type="entry name" value="HAD-SF-IA-v1"/>
    <property type="match status" value="1"/>
</dbReference>
<dbReference type="Gene3D" id="1.20.120.1600">
    <property type="match status" value="1"/>
</dbReference>
<dbReference type="Gene3D" id="3.40.50.1000">
    <property type="entry name" value="HAD superfamily/HAD-like"/>
    <property type="match status" value="1"/>
</dbReference>
<dbReference type="PANTHER" id="PTHR46470:SF4">
    <property type="entry name" value="5-AMINO-6-(5-PHOSPHO-D-RIBITYLAMINO)URACIL PHOSPHATASE YIGB"/>
    <property type="match status" value="1"/>
</dbReference>
<proteinExistence type="predicted"/>
<dbReference type="GO" id="GO:0044281">
    <property type="term" value="P:small molecule metabolic process"/>
    <property type="evidence" value="ECO:0007669"/>
    <property type="project" value="UniProtKB-ARBA"/>
</dbReference>
<organism evidence="4">
    <name type="scientific">mine drainage metagenome</name>
    <dbReference type="NCBI Taxonomy" id="410659"/>
    <lineage>
        <taxon>unclassified sequences</taxon>
        <taxon>metagenomes</taxon>
        <taxon>ecological metagenomes</taxon>
    </lineage>
</organism>
<accession>A0A1J5R6Y1</accession>
<dbReference type="InterPro" id="IPR006439">
    <property type="entry name" value="HAD-SF_hydro_IA"/>
</dbReference>
<protein>
    <submittedName>
        <fullName evidence="4">Pyrimidine 5'-nucleotidase YjjG</fullName>
        <ecNumber evidence="4">3.1.3.5</ecNumber>
    </submittedName>
</protein>
<name>A0A1J5R6Y1_9ZZZZ</name>
<dbReference type="PRINTS" id="PR00413">
    <property type="entry name" value="HADHALOGNASE"/>
</dbReference>
<reference evidence="4" key="1">
    <citation type="submission" date="2016-10" db="EMBL/GenBank/DDBJ databases">
        <title>Sequence of Gallionella enrichment culture.</title>
        <authorList>
            <person name="Poehlein A."/>
            <person name="Muehling M."/>
            <person name="Daniel R."/>
        </authorList>
    </citation>
    <scope>NUCLEOTIDE SEQUENCE</scope>
</reference>
<comment type="cofactor">
    <cofactor evidence="1">
        <name>Mg(2+)</name>
        <dbReference type="ChEBI" id="CHEBI:18420"/>
    </cofactor>
</comment>
<dbReference type="InterPro" id="IPR051400">
    <property type="entry name" value="HAD-like_hydrolase"/>
</dbReference>
<dbReference type="InterPro" id="IPR023214">
    <property type="entry name" value="HAD_sf"/>
</dbReference>
<evidence type="ECO:0000256" key="3">
    <source>
        <dbReference type="ARBA" id="ARBA00022842"/>
    </source>
</evidence>
<dbReference type="SFLD" id="SFLDS00003">
    <property type="entry name" value="Haloacid_Dehalogenase"/>
    <property type="match status" value="1"/>
</dbReference>
<comment type="caution">
    <text evidence="4">The sequence shown here is derived from an EMBL/GenBank/DDBJ whole genome shotgun (WGS) entry which is preliminary data.</text>
</comment>
<keyword evidence="3" id="KW-0460">Magnesium</keyword>
<evidence type="ECO:0000256" key="2">
    <source>
        <dbReference type="ARBA" id="ARBA00022801"/>
    </source>
</evidence>
<dbReference type="AlphaFoldDB" id="A0A1J5R6Y1"/>
<evidence type="ECO:0000256" key="1">
    <source>
        <dbReference type="ARBA" id="ARBA00001946"/>
    </source>
</evidence>